<evidence type="ECO:0000313" key="1">
    <source>
        <dbReference type="EMBL" id="MCP2364247.1"/>
    </source>
</evidence>
<keyword evidence="2" id="KW-1185">Reference proteome</keyword>
<evidence type="ECO:0000313" key="2">
    <source>
        <dbReference type="Proteomes" id="UP001139648"/>
    </source>
</evidence>
<accession>A0A9X2GUW7</accession>
<proteinExistence type="predicted"/>
<protein>
    <submittedName>
        <fullName evidence="1">Uncharacterized protein</fullName>
    </submittedName>
</protein>
<organism evidence="1 2">
    <name type="scientific">Nonomuraea thailandensis</name>
    <dbReference type="NCBI Taxonomy" id="1188745"/>
    <lineage>
        <taxon>Bacteria</taxon>
        <taxon>Bacillati</taxon>
        <taxon>Actinomycetota</taxon>
        <taxon>Actinomycetes</taxon>
        <taxon>Streptosporangiales</taxon>
        <taxon>Streptosporangiaceae</taxon>
        <taxon>Nonomuraea</taxon>
    </lineage>
</organism>
<gene>
    <name evidence="1" type="ORF">HD597_011267</name>
</gene>
<dbReference type="Proteomes" id="UP001139648">
    <property type="component" value="Unassembled WGS sequence"/>
</dbReference>
<reference evidence="1" key="1">
    <citation type="submission" date="2022-06" db="EMBL/GenBank/DDBJ databases">
        <title>Sequencing the genomes of 1000 actinobacteria strains.</title>
        <authorList>
            <person name="Klenk H.-P."/>
        </authorList>
    </citation>
    <scope>NUCLEOTIDE SEQUENCE</scope>
    <source>
        <strain evidence="1">DSM 46694</strain>
    </source>
</reference>
<name>A0A9X2GUW7_9ACTN</name>
<dbReference type="EMBL" id="JAMZEB010000002">
    <property type="protein sequence ID" value="MCP2364247.1"/>
    <property type="molecule type" value="Genomic_DNA"/>
</dbReference>
<sequence>MMWIVRLVEQRMPYGPFTDEQEAHQFARYLSAEVDPAVVERLCSPMGELLSWYGQVKEEGR</sequence>
<dbReference type="RefSeq" id="WP_345694367.1">
    <property type="nucleotide sequence ID" value="NZ_BAABKA010000012.1"/>
</dbReference>
<dbReference type="AlphaFoldDB" id="A0A9X2GUW7"/>
<comment type="caution">
    <text evidence="1">The sequence shown here is derived from an EMBL/GenBank/DDBJ whole genome shotgun (WGS) entry which is preliminary data.</text>
</comment>